<protein>
    <submittedName>
        <fullName evidence="1">Uncharacterized protein</fullName>
    </submittedName>
</protein>
<comment type="caution">
    <text evidence="1">The sequence shown here is derived from an EMBL/GenBank/DDBJ whole genome shotgun (WGS) entry which is preliminary data.</text>
</comment>
<dbReference type="Proteomes" id="UP000529783">
    <property type="component" value="Unassembled WGS sequence"/>
</dbReference>
<keyword evidence="2" id="KW-1185">Reference proteome</keyword>
<name>A0A7Y9EJ90_9ACTN</name>
<proteinExistence type="predicted"/>
<sequence length="73" mass="7828">MRAAGHVRSGDATEGVRHAHAVYEAQPHERRTVMVTSLARQVADAVPAARRADPLVVGYRELVASGSAHRLST</sequence>
<organism evidence="1 2">
    <name type="scientific">Actinomadura luteofluorescens</name>
    <dbReference type="NCBI Taxonomy" id="46163"/>
    <lineage>
        <taxon>Bacteria</taxon>
        <taxon>Bacillati</taxon>
        <taxon>Actinomycetota</taxon>
        <taxon>Actinomycetes</taxon>
        <taxon>Streptosporangiales</taxon>
        <taxon>Thermomonosporaceae</taxon>
        <taxon>Actinomadura</taxon>
    </lineage>
</organism>
<dbReference type="AlphaFoldDB" id="A0A7Y9EJ90"/>
<evidence type="ECO:0000313" key="2">
    <source>
        <dbReference type="Proteomes" id="UP000529783"/>
    </source>
</evidence>
<reference evidence="1 2" key="1">
    <citation type="submission" date="2020-07" db="EMBL/GenBank/DDBJ databases">
        <title>Sequencing the genomes of 1000 actinobacteria strains.</title>
        <authorList>
            <person name="Klenk H.-P."/>
        </authorList>
    </citation>
    <scope>NUCLEOTIDE SEQUENCE [LARGE SCALE GENOMIC DNA]</scope>
    <source>
        <strain evidence="1 2">DSM 40398</strain>
    </source>
</reference>
<dbReference type="EMBL" id="JACCBA010000001">
    <property type="protein sequence ID" value="NYD48642.1"/>
    <property type="molecule type" value="Genomic_DNA"/>
</dbReference>
<evidence type="ECO:0000313" key="1">
    <source>
        <dbReference type="EMBL" id="NYD48642.1"/>
    </source>
</evidence>
<dbReference type="RefSeq" id="WP_179845518.1">
    <property type="nucleotide sequence ID" value="NZ_JACCBA010000001.1"/>
</dbReference>
<accession>A0A7Y9EJ90</accession>
<gene>
    <name evidence="1" type="ORF">BJY14_004625</name>
</gene>